<dbReference type="PANTHER" id="PTHR37306:SF1">
    <property type="entry name" value="COLICIN V PRODUCTION PROTEIN"/>
    <property type="match status" value="1"/>
</dbReference>
<feature type="transmembrane region" description="Helical" evidence="5">
    <location>
        <begin position="77"/>
        <end position="98"/>
    </location>
</feature>
<accession>A0AAE5T142</accession>
<comment type="caution">
    <text evidence="6">The sequence shown here is derived from an EMBL/GenBank/DDBJ whole genome shotgun (WGS) entry which is preliminary data.</text>
</comment>
<evidence type="ECO:0000256" key="2">
    <source>
        <dbReference type="ARBA" id="ARBA00022692"/>
    </source>
</evidence>
<evidence type="ECO:0000256" key="3">
    <source>
        <dbReference type="ARBA" id="ARBA00022989"/>
    </source>
</evidence>
<sequence>MFLLISGIFILIYAAIGFYRGMTASVLHLMSTVFALWVGLQFYKPLNDYLRLFIPFPKTDAFDTTYAIQFDQPESHFNALVSLLLIVFIVKVIVHVVLDTFAKLIYRHRNSLVLRVVGVGVSVISAGIVLHFIFILMALYPDANIQLALQHTPFAQWLITKLPILSQYTMNLI</sequence>
<reference evidence="6 7" key="1">
    <citation type="journal article" date="2016" name="Front. Microbiol.">
        <title>Comprehensive Phylogenetic Analysis of Bovine Non-aureus Staphylococci Species Based on Whole-Genome Sequencing.</title>
        <authorList>
            <person name="Naushad S."/>
            <person name="Barkema H.W."/>
            <person name="Luby C."/>
            <person name="Condas L.A."/>
            <person name="Nobrega D.B."/>
            <person name="Carson D.A."/>
            <person name="De Buck J."/>
        </authorList>
    </citation>
    <scope>NUCLEOTIDE SEQUENCE [LARGE SCALE GENOMIC DNA]</scope>
    <source>
        <strain evidence="6 7">SNUC 505</strain>
    </source>
</reference>
<dbReference type="Proteomes" id="UP000242704">
    <property type="component" value="Unassembled WGS sequence"/>
</dbReference>
<evidence type="ECO:0000313" key="7">
    <source>
        <dbReference type="Proteomes" id="UP000242704"/>
    </source>
</evidence>
<dbReference type="EMBL" id="PZBZ01000016">
    <property type="protein sequence ID" value="PTG15662.1"/>
    <property type="molecule type" value="Genomic_DNA"/>
</dbReference>
<name>A0AAE5T142_STACR</name>
<evidence type="ECO:0000256" key="4">
    <source>
        <dbReference type="ARBA" id="ARBA00023136"/>
    </source>
</evidence>
<evidence type="ECO:0000256" key="5">
    <source>
        <dbReference type="SAM" id="Phobius"/>
    </source>
</evidence>
<keyword evidence="4 5" id="KW-0472">Membrane</keyword>
<feature type="transmembrane region" description="Helical" evidence="5">
    <location>
        <begin position="118"/>
        <end position="140"/>
    </location>
</feature>
<keyword evidence="3 5" id="KW-1133">Transmembrane helix</keyword>
<gene>
    <name evidence="6" type="ORF">BU653_04110</name>
</gene>
<dbReference type="Pfam" id="PF02674">
    <property type="entry name" value="Colicin_V"/>
    <property type="match status" value="1"/>
</dbReference>
<dbReference type="GO" id="GO:0009403">
    <property type="term" value="P:toxin biosynthetic process"/>
    <property type="evidence" value="ECO:0007669"/>
    <property type="project" value="InterPro"/>
</dbReference>
<comment type="subcellular location">
    <subcellularLocation>
        <location evidence="1">Membrane</location>
        <topology evidence="1">Multi-pass membrane protein</topology>
    </subcellularLocation>
</comment>
<dbReference type="InterPro" id="IPR003825">
    <property type="entry name" value="Colicin-V_CvpA"/>
</dbReference>
<dbReference type="PANTHER" id="PTHR37306">
    <property type="entry name" value="COLICIN V PRODUCTION PROTEIN"/>
    <property type="match status" value="1"/>
</dbReference>
<proteinExistence type="predicted"/>
<dbReference type="RefSeq" id="WP_107360534.1">
    <property type="nucleotide sequence ID" value="NZ_JAHSUP010000007.1"/>
</dbReference>
<dbReference type="GO" id="GO:0016020">
    <property type="term" value="C:membrane"/>
    <property type="evidence" value="ECO:0007669"/>
    <property type="project" value="UniProtKB-SubCell"/>
</dbReference>
<dbReference type="AlphaFoldDB" id="A0AAE5T142"/>
<keyword evidence="2 5" id="KW-0812">Transmembrane</keyword>
<protein>
    <submittedName>
        <fullName evidence="6">CvpA family protein</fullName>
    </submittedName>
</protein>
<organism evidence="6 7">
    <name type="scientific">Staphylococcus chromogenes</name>
    <name type="common">Staphylococcus hyicus subsp. chromogenes</name>
    <dbReference type="NCBI Taxonomy" id="46126"/>
    <lineage>
        <taxon>Bacteria</taxon>
        <taxon>Bacillati</taxon>
        <taxon>Bacillota</taxon>
        <taxon>Bacilli</taxon>
        <taxon>Bacillales</taxon>
        <taxon>Staphylococcaceae</taxon>
        <taxon>Staphylococcus</taxon>
    </lineage>
</organism>
<evidence type="ECO:0000256" key="1">
    <source>
        <dbReference type="ARBA" id="ARBA00004141"/>
    </source>
</evidence>
<evidence type="ECO:0000313" key="6">
    <source>
        <dbReference type="EMBL" id="PTG15662.1"/>
    </source>
</evidence>